<evidence type="ECO:0000313" key="3">
    <source>
        <dbReference type="Proteomes" id="UP001177670"/>
    </source>
</evidence>
<evidence type="ECO:0000313" key="2">
    <source>
        <dbReference type="EMBL" id="KAK1133702.1"/>
    </source>
</evidence>
<dbReference type="AlphaFoldDB" id="A0AA40KUT6"/>
<evidence type="ECO:0000256" key="1">
    <source>
        <dbReference type="SAM" id="MobiDB-lite"/>
    </source>
</evidence>
<dbReference type="Proteomes" id="UP001177670">
    <property type="component" value="Unassembled WGS sequence"/>
</dbReference>
<keyword evidence="3" id="KW-1185">Reference proteome</keyword>
<reference evidence="2" key="1">
    <citation type="submission" date="2021-10" db="EMBL/GenBank/DDBJ databases">
        <title>Melipona bicolor Genome sequencing and assembly.</title>
        <authorList>
            <person name="Araujo N.S."/>
            <person name="Arias M.C."/>
        </authorList>
    </citation>
    <scope>NUCLEOTIDE SEQUENCE</scope>
    <source>
        <strain evidence="2">USP_2M_L1-L4_2017</strain>
        <tissue evidence="2">Whole body</tissue>
    </source>
</reference>
<protein>
    <submittedName>
        <fullName evidence="2">Uncharacterized protein</fullName>
    </submittedName>
</protein>
<feature type="compositionally biased region" description="Basic residues" evidence="1">
    <location>
        <begin position="138"/>
        <end position="147"/>
    </location>
</feature>
<organism evidence="2 3">
    <name type="scientific">Melipona bicolor</name>
    <dbReference type="NCBI Taxonomy" id="60889"/>
    <lineage>
        <taxon>Eukaryota</taxon>
        <taxon>Metazoa</taxon>
        <taxon>Ecdysozoa</taxon>
        <taxon>Arthropoda</taxon>
        <taxon>Hexapoda</taxon>
        <taxon>Insecta</taxon>
        <taxon>Pterygota</taxon>
        <taxon>Neoptera</taxon>
        <taxon>Endopterygota</taxon>
        <taxon>Hymenoptera</taxon>
        <taxon>Apocrita</taxon>
        <taxon>Aculeata</taxon>
        <taxon>Apoidea</taxon>
        <taxon>Anthophila</taxon>
        <taxon>Apidae</taxon>
        <taxon>Melipona</taxon>
    </lineage>
</organism>
<accession>A0AA40KUT6</accession>
<comment type="caution">
    <text evidence="2">The sequence shown here is derived from an EMBL/GenBank/DDBJ whole genome shotgun (WGS) entry which is preliminary data.</text>
</comment>
<name>A0AA40KUT6_9HYME</name>
<feature type="region of interest" description="Disordered" evidence="1">
    <location>
        <begin position="98"/>
        <end position="168"/>
    </location>
</feature>
<proteinExistence type="predicted"/>
<sequence length="168" mass="19099">MISEEPWVLGYPQNKHSALQWAFSSQNAKCSLQFVRETKAAKMDFAFSSDIFERSVIKIQESVIRILWQVLFPHSRENREKKKLRVLAGQVVGNRTVRDDPVPSFVRSWFPADRSKGGVPSPTKSMQGPSSNAPKARPSPKKKRKRGQGFMGTFRSRQSSLEECLHPP</sequence>
<gene>
    <name evidence="2" type="ORF">K0M31_011496</name>
</gene>
<dbReference type="EMBL" id="JAHYIQ010000003">
    <property type="protein sequence ID" value="KAK1133702.1"/>
    <property type="molecule type" value="Genomic_DNA"/>
</dbReference>